<dbReference type="PANTHER" id="PTHR30558">
    <property type="entry name" value="EXBD MEMBRANE COMPONENT OF PMF-DRIVEN MACROMOLECULE IMPORT SYSTEM"/>
    <property type="match status" value="1"/>
</dbReference>
<gene>
    <name evidence="9" type="ORF">Ga0061068_107111</name>
</gene>
<evidence type="ECO:0000256" key="1">
    <source>
        <dbReference type="ARBA" id="ARBA00004162"/>
    </source>
</evidence>
<evidence type="ECO:0000256" key="6">
    <source>
        <dbReference type="ARBA" id="ARBA00023136"/>
    </source>
</evidence>
<evidence type="ECO:0000256" key="8">
    <source>
        <dbReference type="SAM" id="Phobius"/>
    </source>
</evidence>
<evidence type="ECO:0000256" key="5">
    <source>
        <dbReference type="ARBA" id="ARBA00022989"/>
    </source>
</evidence>
<dbReference type="InterPro" id="IPR003400">
    <property type="entry name" value="ExbD"/>
</dbReference>
<evidence type="ECO:0000256" key="4">
    <source>
        <dbReference type="ARBA" id="ARBA00022692"/>
    </source>
</evidence>
<keyword evidence="3" id="KW-1003">Cell membrane</keyword>
<dbReference type="GO" id="GO:0022857">
    <property type="term" value="F:transmembrane transporter activity"/>
    <property type="evidence" value="ECO:0007669"/>
    <property type="project" value="InterPro"/>
</dbReference>
<comment type="similarity">
    <text evidence="2 7">Belongs to the ExbD/TolR family.</text>
</comment>
<keyword evidence="5 8" id="KW-1133">Transmembrane helix</keyword>
<evidence type="ECO:0000256" key="3">
    <source>
        <dbReference type="ARBA" id="ARBA00022475"/>
    </source>
</evidence>
<organism evidence="9 10">
    <name type="scientific">Tepidiphilus thermophilus</name>
    <dbReference type="NCBI Taxonomy" id="876478"/>
    <lineage>
        <taxon>Bacteria</taxon>
        <taxon>Pseudomonadati</taxon>
        <taxon>Pseudomonadota</taxon>
        <taxon>Hydrogenophilia</taxon>
        <taxon>Hydrogenophilales</taxon>
        <taxon>Hydrogenophilaceae</taxon>
        <taxon>Tepidiphilus</taxon>
    </lineage>
</organism>
<accession>A0A0K6IWG7</accession>
<protein>
    <submittedName>
        <fullName evidence="9">Biopolymer transport protein ExbD</fullName>
    </submittedName>
</protein>
<evidence type="ECO:0000256" key="2">
    <source>
        <dbReference type="ARBA" id="ARBA00005811"/>
    </source>
</evidence>
<dbReference type="AlphaFoldDB" id="A0A0K6IWG7"/>
<keyword evidence="4 7" id="KW-0812">Transmembrane</keyword>
<dbReference type="RefSeq" id="WP_055423750.1">
    <property type="nucleotide sequence ID" value="NZ_CYHH01000007.1"/>
</dbReference>
<name>A0A0K6IWG7_9PROT</name>
<dbReference type="Proteomes" id="UP000182108">
    <property type="component" value="Unassembled WGS sequence"/>
</dbReference>
<dbReference type="OrthoDB" id="424972at2"/>
<evidence type="ECO:0000256" key="7">
    <source>
        <dbReference type="RuleBase" id="RU003879"/>
    </source>
</evidence>
<dbReference type="GO" id="GO:0005886">
    <property type="term" value="C:plasma membrane"/>
    <property type="evidence" value="ECO:0007669"/>
    <property type="project" value="UniProtKB-SubCell"/>
</dbReference>
<keyword evidence="10" id="KW-1185">Reference proteome</keyword>
<sequence length="142" mass="15353">MKFHKAESSREEPFLNLVPLIDVVLVILIFLSVTTTFSQTAQLKIDLPEADAAAPVDAAPKEWVVAITADGAVFVGERAVGLGSVEDIESALRAVIPSGSQPTIIIEADAKTPHQRVIDVMRAAQRAGFDRLTFSVERVESR</sequence>
<feature type="transmembrane region" description="Helical" evidence="8">
    <location>
        <begin position="14"/>
        <end position="33"/>
    </location>
</feature>
<dbReference type="GO" id="GO:0015031">
    <property type="term" value="P:protein transport"/>
    <property type="evidence" value="ECO:0007669"/>
    <property type="project" value="UniProtKB-KW"/>
</dbReference>
<dbReference type="PANTHER" id="PTHR30558:SF3">
    <property type="entry name" value="BIOPOLYMER TRANSPORT PROTEIN EXBD-RELATED"/>
    <property type="match status" value="1"/>
</dbReference>
<keyword evidence="7" id="KW-0813">Transport</keyword>
<dbReference type="EMBL" id="CYHH01000007">
    <property type="protein sequence ID" value="CUB07471.1"/>
    <property type="molecule type" value="Genomic_DNA"/>
</dbReference>
<evidence type="ECO:0000313" key="9">
    <source>
        <dbReference type="EMBL" id="CUB07471.1"/>
    </source>
</evidence>
<keyword evidence="7" id="KW-0653">Protein transport</keyword>
<proteinExistence type="inferred from homology"/>
<evidence type="ECO:0000313" key="10">
    <source>
        <dbReference type="Proteomes" id="UP000182108"/>
    </source>
</evidence>
<keyword evidence="6 8" id="KW-0472">Membrane</keyword>
<reference evidence="10" key="1">
    <citation type="submission" date="2015-08" db="EMBL/GenBank/DDBJ databases">
        <authorList>
            <person name="Babu N.S."/>
            <person name="Beckwith C.J."/>
            <person name="Beseler K.G."/>
            <person name="Brison A."/>
            <person name="Carone J.V."/>
            <person name="Caskin T.P."/>
            <person name="Diamond M."/>
            <person name="Durham M.E."/>
            <person name="Foxe J.M."/>
            <person name="Go M."/>
            <person name="Henderson B.A."/>
            <person name="Jones I.B."/>
            <person name="McGettigan J.A."/>
            <person name="Micheletti S.J."/>
            <person name="Nasrallah M.E."/>
            <person name="Ortiz D."/>
            <person name="Piller C.R."/>
            <person name="Privatt S.R."/>
            <person name="Schneider S.L."/>
            <person name="Sharp S."/>
            <person name="Smith T.C."/>
            <person name="Stanton J.D."/>
            <person name="Ullery H.E."/>
            <person name="Wilson R.J."/>
            <person name="Serrano M.G."/>
            <person name="Buck G."/>
            <person name="Lee V."/>
            <person name="Wang Y."/>
            <person name="Carvalho R."/>
            <person name="Voegtly L."/>
            <person name="Shi R."/>
            <person name="Duckworth R."/>
            <person name="Johnson A."/>
            <person name="Loviza R."/>
            <person name="Walstead R."/>
            <person name="Shah Z."/>
            <person name="Kiflezghi M."/>
            <person name="Wade K."/>
            <person name="Ball S.L."/>
            <person name="Bradley K.W."/>
            <person name="Asai D.J."/>
            <person name="Bowman C.A."/>
            <person name="Russell D.A."/>
            <person name="Pope W.H."/>
            <person name="Jacobs-Sera D."/>
            <person name="Hendrix R.W."/>
            <person name="Hatfull G.F."/>
        </authorList>
    </citation>
    <scope>NUCLEOTIDE SEQUENCE [LARGE SCALE GENOMIC DNA]</scope>
    <source>
        <strain evidence="10">JCM 19170</strain>
    </source>
</reference>
<comment type="subcellular location">
    <subcellularLocation>
        <location evidence="1">Cell membrane</location>
        <topology evidence="1">Single-pass membrane protein</topology>
    </subcellularLocation>
    <subcellularLocation>
        <location evidence="7">Cell membrane</location>
        <topology evidence="7">Single-pass type II membrane protein</topology>
    </subcellularLocation>
</comment>
<dbReference type="Gene3D" id="3.30.420.270">
    <property type="match status" value="1"/>
</dbReference>
<dbReference type="Pfam" id="PF02472">
    <property type="entry name" value="ExbD"/>
    <property type="match status" value="1"/>
</dbReference>